<accession>A0AAD8NXK0</accession>
<gene>
    <name evidence="1" type="ORF">QVD17_19725</name>
</gene>
<comment type="caution">
    <text evidence="1">The sequence shown here is derived from an EMBL/GenBank/DDBJ whole genome shotgun (WGS) entry which is preliminary data.</text>
</comment>
<proteinExistence type="predicted"/>
<keyword evidence="2" id="KW-1185">Reference proteome</keyword>
<dbReference type="EMBL" id="JAUHHV010000005">
    <property type="protein sequence ID" value="KAK1424396.1"/>
    <property type="molecule type" value="Genomic_DNA"/>
</dbReference>
<dbReference type="AlphaFoldDB" id="A0AAD8NXK0"/>
<name>A0AAD8NXK0_TARER</name>
<organism evidence="1 2">
    <name type="scientific">Tagetes erecta</name>
    <name type="common">African marigold</name>
    <dbReference type="NCBI Taxonomy" id="13708"/>
    <lineage>
        <taxon>Eukaryota</taxon>
        <taxon>Viridiplantae</taxon>
        <taxon>Streptophyta</taxon>
        <taxon>Embryophyta</taxon>
        <taxon>Tracheophyta</taxon>
        <taxon>Spermatophyta</taxon>
        <taxon>Magnoliopsida</taxon>
        <taxon>eudicotyledons</taxon>
        <taxon>Gunneridae</taxon>
        <taxon>Pentapetalae</taxon>
        <taxon>asterids</taxon>
        <taxon>campanulids</taxon>
        <taxon>Asterales</taxon>
        <taxon>Asteraceae</taxon>
        <taxon>Asteroideae</taxon>
        <taxon>Heliantheae alliance</taxon>
        <taxon>Tageteae</taxon>
        <taxon>Tagetes</taxon>
    </lineage>
</organism>
<sequence length="71" mass="8099">MHLTYIGHKVRNNKNVIVVGSGGPTAKLLRNYYHCPHTLASHLWSFTLHTSPVLYSPLSTKPFFKFLILSF</sequence>
<dbReference type="Proteomes" id="UP001229421">
    <property type="component" value="Unassembled WGS sequence"/>
</dbReference>
<evidence type="ECO:0000313" key="1">
    <source>
        <dbReference type="EMBL" id="KAK1424396.1"/>
    </source>
</evidence>
<reference evidence="1" key="1">
    <citation type="journal article" date="2023" name="bioRxiv">
        <title>Improved chromosome-level genome assembly for marigold (Tagetes erecta).</title>
        <authorList>
            <person name="Jiang F."/>
            <person name="Yuan L."/>
            <person name="Wang S."/>
            <person name="Wang H."/>
            <person name="Xu D."/>
            <person name="Wang A."/>
            <person name="Fan W."/>
        </authorList>
    </citation>
    <scope>NUCLEOTIDE SEQUENCE</scope>
    <source>
        <strain evidence="1">WSJ</strain>
        <tissue evidence="1">Leaf</tissue>
    </source>
</reference>
<evidence type="ECO:0000313" key="2">
    <source>
        <dbReference type="Proteomes" id="UP001229421"/>
    </source>
</evidence>
<protein>
    <submittedName>
        <fullName evidence="1">Uncharacterized protein</fullName>
    </submittedName>
</protein>